<accession>A0A914QR88</accession>
<dbReference type="WBParaSite" id="PDA_v2.g5987.t1">
    <property type="protein sequence ID" value="PDA_v2.g5987.t1"/>
    <property type="gene ID" value="PDA_v2.g5987"/>
</dbReference>
<sequence>MAPKRPKLNPEILEEIFDEIKIPSCNEEEPEEYPLTAFMLAGKESFNLALNFYNQMKEATIGQKCIRYKNYKDEEYAEEYAIYREFPLFNLFGQTLLASVEKITCFRNYPKDLPLFKHVKKLKELTADPFYILTYSKSFAQIESVEILTYHKSFPHIEFIERIELQTNVKDLMNIHQITFSCNELCLKDYGFSRFMEKIAVLNENFTSKTSENLNSVKILTLEDYIDDIEIPNLQFQEIAACFSTKFPNLQCFTVIFIIFIQNNFDLTAQFTEDFVQALSIRLPDIQFTINFELYLSCFKQSHVNFYNNIIRDRRYKVNQKEKTARRIISSGKCKMDILFSFR</sequence>
<name>A0A914QR88_9BILA</name>
<protein>
    <submittedName>
        <fullName evidence="2">Uncharacterized protein</fullName>
    </submittedName>
</protein>
<dbReference type="Proteomes" id="UP000887578">
    <property type="component" value="Unplaced"/>
</dbReference>
<evidence type="ECO:0000313" key="1">
    <source>
        <dbReference type="Proteomes" id="UP000887578"/>
    </source>
</evidence>
<evidence type="ECO:0000313" key="2">
    <source>
        <dbReference type="WBParaSite" id="PDA_v2.g5987.t1"/>
    </source>
</evidence>
<dbReference type="AlphaFoldDB" id="A0A914QR88"/>
<keyword evidence="1" id="KW-1185">Reference proteome</keyword>
<proteinExistence type="predicted"/>
<reference evidence="2" key="1">
    <citation type="submission" date="2022-11" db="UniProtKB">
        <authorList>
            <consortium name="WormBaseParasite"/>
        </authorList>
    </citation>
    <scope>IDENTIFICATION</scope>
</reference>
<organism evidence="1 2">
    <name type="scientific">Panagrolaimus davidi</name>
    <dbReference type="NCBI Taxonomy" id="227884"/>
    <lineage>
        <taxon>Eukaryota</taxon>
        <taxon>Metazoa</taxon>
        <taxon>Ecdysozoa</taxon>
        <taxon>Nematoda</taxon>
        <taxon>Chromadorea</taxon>
        <taxon>Rhabditida</taxon>
        <taxon>Tylenchina</taxon>
        <taxon>Panagrolaimomorpha</taxon>
        <taxon>Panagrolaimoidea</taxon>
        <taxon>Panagrolaimidae</taxon>
        <taxon>Panagrolaimus</taxon>
    </lineage>
</organism>